<dbReference type="InterPro" id="IPR039900">
    <property type="entry name" value="Pat1-like"/>
</dbReference>
<name>A0A6A6IDN8_9PLEO</name>
<feature type="compositionally biased region" description="Low complexity" evidence="7">
    <location>
        <begin position="190"/>
        <end position="204"/>
    </location>
</feature>
<proteinExistence type="inferred from homology"/>
<dbReference type="InterPro" id="IPR019167">
    <property type="entry name" value="PAT1_dom"/>
</dbReference>
<comment type="similarity">
    <text evidence="3">Belongs to the PAT1 family.</text>
</comment>
<feature type="region of interest" description="Disordered" evidence="7">
    <location>
        <begin position="190"/>
        <end position="229"/>
    </location>
</feature>
<dbReference type="GO" id="GO:0033962">
    <property type="term" value="P:P-body assembly"/>
    <property type="evidence" value="ECO:0007669"/>
    <property type="project" value="TreeGrafter"/>
</dbReference>
<dbReference type="Proteomes" id="UP000800094">
    <property type="component" value="Unassembled WGS sequence"/>
</dbReference>
<dbReference type="AlphaFoldDB" id="A0A6A6IDN8"/>
<keyword evidence="6" id="KW-0539">Nucleus</keyword>
<evidence type="ECO:0000313" key="10">
    <source>
        <dbReference type="Proteomes" id="UP000800094"/>
    </source>
</evidence>
<keyword evidence="10" id="KW-1185">Reference proteome</keyword>
<evidence type="ECO:0000256" key="7">
    <source>
        <dbReference type="SAM" id="MobiDB-lite"/>
    </source>
</evidence>
<gene>
    <name evidence="9" type="ORF">BU26DRAFT_483637</name>
</gene>
<feature type="compositionally biased region" description="Low complexity" evidence="7">
    <location>
        <begin position="282"/>
        <end position="297"/>
    </location>
</feature>
<accession>A0A6A6IDN8</accession>
<feature type="domain" description="mRNA decay factor PAT1" evidence="8">
    <location>
        <begin position="1"/>
        <end position="837"/>
    </location>
</feature>
<organism evidence="9 10">
    <name type="scientific">Trematosphaeria pertusa</name>
    <dbReference type="NCBI Taxonomy" id="390896"/>
    <lineage>
        <taxon>Eukaryota</taxon>
        <taxon>Fungi</taxon>
        <taxon>Dikarya</taxon>
        <taxon>Ascomycota</taxon>
        <taxon>Pezizomycotina</taxon>
        <taxon>Dothideomycetes</taxon>
        <taxon>Pleosporomycetidae</taxon>
        <taxon>Pleosporales</taxon>
        <taxon>Massarineae</taxon>
        <taxon>Trematosphaeriaceae</taxon>
        <taxon>Trematosphaeria</taxon>
    </lineage>
</organism>
<comment type="subcellular location">
    <subcellularLocation>
        <location evidence="2">Cytoplasm</location>
        <location evidence="2">P-body</location>
    </subcellularLocation>
    <subcellularLocation>
        <location evidence="1">Nucleus</location>
    </subcellularLocation>
</comment>
<evidence type="ECO:0000259" key="8">
    <source>
        <dbReference type="Pfam" id="PF09770"/>
    </source>
</evidence>
<feature type="region of interest" description="Disordered" evidence="7">
    <location>
        <begin position="1"/>
        <end position="22"/>
    </location>
</feature>
<dbReference type="GeneID" id="54579154"/>
<dbReference type="GO" id="GO:0016853">
    <property type="term" value="F:isomerase activity"/>
    <property type="evidence" value="ECO:0007669"/>
    <property type="project" value="UniProtKB-KW"/>
</dbReference>
<dbReference type="PANTHER" id="PTHR21551">
    <property type="entry name" value="TOPOISOMERASE II-ASSOCIATED PROTEIN PAT1"/>
    <property type="match status" value="1"/>
</dbReference>
<evidence type="ECO:0000256" key="6">
    <source>
        <dbReference type="ARBA" id="ARBA00023242"/>
    </source>
</evidence>
<dbReference type="GO" id="GO:0000290">
    <property type="term" value="P:deadenylation-dependent decapping of nuclear-transcribed mRNA"/>
    <property type="evidence" value="ECO:0007669"/>
    <property type="project" value="InterPro"/>
</dbReference>
<reference evidence="9" key="1">
    <citation type="journal article" date="2020" name="Stud. Mycol.">
        <title>101 Dothideomycetes genomes: a test case for predicting lifestyles and emergence of pathogens.</title>
        <authorList>
            <person name="Haridas S."/>
            <person name="Albert R."/>
            <person name="Binder M."/>
            <person name="Bloem J."/>
            <person name="Labutti K."/>
            <person name="Salamov A."/>
            <person name="Andreopoulos B."/>
            <person name="Baker S."/>
            <person name="Barry K."/>
            <person name="Bills G."/>
            <person name="Bluhm B."/>
            <person name="Cannon C."/>
            <person name="Castanera R."/>
            <person name="Culley D."/>
            <person name="Daum C."/>
            <person name="Ezra D."/>
            <person name="Gonzalez J."/>
            <person name="Henrissat B."/>
            <person name="Kuo A."/>
            <person name="Liang C."/>
            <person name="Lipzen A."/>
            <person name="Lutzoni F."/>
            <person name="Magnuson J."/>
            <person name="Mondo S."/>
            <person name="Nolan M."/>
            <person name="Ohm R."/>
            <person name="Pangilinan J."/>
            <person name="Park H.-J."/>
            <person name="Ramirez L."/>
            <person name="Alfaro M."/>
            <person name="Sun H."/>
            <person name="Tritt A."/>
            <person name="Yoshinaga Y."/>
            <person name="Zwiers L.-H."/>
            <person name="Turgeon B."/>
            <person name="Goodwin S."/>
            <person name="Spatafora J."/>
            <person name="Crous P."/>
            <person name="Grigoriev I."/>
        </authorList>
    </citation>
    <scope>NUCLEOTIDE SEQUENCE</scope>
    <source>
        <strain evidence="9">CBS 122368</strain>
    </source>
</reference>
<keyword evidence="4" id="KW-0963">Cytoplasm</keyword>
<protein>
    <submittedName>
        <fullName evidence="9">Topoisomerase II-associated protein PAT1</fullName>
    </submittedName>
</protein>
<dbReference type="EMBL" id="ML987195">
    <property type="protein sequence ID" value="KAF2248694.1"/>
    <property type="molecule type" value="Genomic_DNA"/>
</dbReference>
<evidence type="ECO:0000256" key="1">
    <source>
        <dbReference type="ARBA" id="ARBA00004123"/>
    </source>
</evidence>
<dbReference type="RefSeq" id="XP_033683698.1">
    <property type="nucleotide sequence ID" value="XM_033825824.1"/>
</dbReference>
<dbReference type="GO" id="GO:0003723">
    <property type="term" value="F:RNA binding"/>
    <property type="evidence" value="ECO:0007669"/>
    <property type="project" value="UniProtKB-KW"/>
</dbReference>
<evidence type="ECO:0000313" key="9">
    <source>
        <dbReference type="EMBL" id="KAF2248694.1"/>
    </source>
</evidence>
<dbReference type="GO" id="GO:0005634">
    <property type="term" value="C:nucleus"/>
    <property type="evidence" value="ECO:0007669"/>
    <property type="project" value="UniProtKB-SubCell"/>
</dbReference>
<dbReference type="PANTHER" id="PTHR21551:SF0">
    <property type="entry name" value="PROTEIN ASSOCIATED WITH TOPO II RELATED-1, ISOFORM A"/>
    <property type="match status" value="1"/>
</dbReference>
<dbReference type="Pfam" id="PF09770">
    <property type="entry name" value="PAT1"/>
    <property type="match status" value="1"/>
</dbReference>
<feature type="region of interest" description="Disordered" evidence="7">
    <location>
        <begin position="103"/>
        <end position="130"/>
    </location>
</feature>
<feature type="region of interest" description="Disordered" evidence="7">
    <location>
        <begin position="275"/>
        <end position="344"/>
    </location>
</feature>
<feature type="region of interest" description="Disordered" evidence="7">
    <location>
        <begin position="149"/>
        <end position="168"/>
    </location>
</feature>
<feature type="compositionally biased region" description="Polar residues" evidence="7">
    <location>
        <begin position="298"/>
        <end position="312"/>
    </location>
</feature>
<evidence type="ECO:0000256" key="4">
    <source>
        <dbReference type="ARBA" id="ARBA00022490"/>
    </source>
</evidence>
<evidence type="ECO:0000256" key="5">
    <source>
        <dbReference type="ARBA" id="ARBA00022884"/>
    </source>
</evidence>
<keyword evidence="5" id="KW-0694">RNA-binding</keyword>
<evidence type="ECO:0000256" key="2">
    <source>
        <dbReference type="ARBA" id="ARBA00004201"/>
    </source>
</evidence>
<sequence>MSFFGFDTTHPKDRGHSTGAPGFGHHDAFAGLGGGAADDDAIDFEETYDGLGEQLDETDDAFNDDTFGGGPASQQTIGKDFDFAGQTSKIANTLQEEQMLYQARQPPPPQKPPVPHASKPNRTGYESYHDPDYIPQLEARADIWGLKPKQPAAAKQPESQPAVHAAPGKRMMSLEEVEAMMRAQTLGQLHATPPMQPAPAQAAPAPAPAPHPQQIPHGQPQYPGMPGQFVPQILQRPQQHQPQAPATSRQQPVHVELPGHPVRGQAPQPATILQRQRPANEPVAQQQRHAPPHAQTQGQSSQPRQILQNPNRLSGHGQPMAQSGQMGPRGSVPGHTRGPSFPGMVITHPEQLLALSAEERAAYLEEDAKRAKRNHKIALLAKDNGLMTPQDKNFITRIQLQQLMSATGNLDEKSPEAAIAEDFYYQVFSQMRAPRQNPNQPANQFAQTYLFQTNSRFGPRRHGRGGDNHMQRMEQQVQRAVEAAKAKPKGKQLVIEGSLGKIAFSNAKTPRPLLNLKRPETGDKHPKHHKSSVADRKETLRNIESVYMTLMHMEDHERALPPPINEDSPPEAIQNHMEWRSKIEALHKRLWQAIKIMEPINPQSSTPHPFISILSHAKGKKAIPRIFRHIDEQERITVVTMIVVHLDNLSVVSHAIATPEEPLTAAMREEVELFSHTVMPPVFAHISESPLNIVIGLLGLILDRTNLHIVVRSKIGMTLLTILISRAELLKQSAPEIDVTDWEQWTELYNRLFDTVEPVLPLLFPGTVNDTEDMYVWQFLAAMGVGASPEQQQRLVIGVKDRVMETVTVSKALPAEMAGARLANVNLFMRAIGLDVELLG</sequence>
<keyword evidence="9" id="KW-0413">Isomerase</keyword>
<feature type="compositionally biased region" description="Pro residues" evidence="7">
    <location>
        <begin position="105"/>
        <end position="115"/>
    </location>
</feature>
<dbReference type="OrthoDB" id="74835at2759"/>
<dbReference type="GO" id="GO:0000932">
    <property type="term" value="C:P-body"/>
    <property type="evidence" value="ECO:0007669"/>
    <property type="project" value="UniProtKB-SubCell"/>
</dbReference>
<evidence type="ECO:0000256" key="3">
    <source>
        <dbReference type="ARBA" id="ARBA00009138"/>
    </source>
</evidence>
<feature type="region of interest" description="Disordered" evidence="7">
    <location>
        <begin position="512"/>
        <end position="538"/>
    </location>
</feature>